<dbReference type="PANTHER" id="PTHR10937">
    <property type="entry name" value="GLUCOSAMINE--FRUCTOSE-6-PHOSPHATE AMINOTRANSFERASE, ISOMERIZING"/>
    <property type="match status" value="1"/>
</dbReference>
<accession>A0A3D8TNZ4</accession>
<dbReference type="GO" id="GO:0004360">
    <property type="term" value="F:glutamine-fructose-6-phosphate transaminase (isomerizing) activity"/>
    <property type="evidence" value="ECO:0007669"/>
    <property type="project" value="UniProtKB-UniRule"/>
</dbReference>
<dbReference type="CDD" id="cd05009">
    <property type="entry name" value="SIS_GlmS_GlmD_2"/>
    <property type="match status" value="1"/>
</dbReference>
<keyword evidence="14" id="KW-1185">Reference proteome</keyword>
<evidence type="ECO:0000313" key="13">
    <source>
        <dbReference type="EMBL" id="RDX00598.1"/>
    </source>
</evidence>
<comment type="subcellular location">
    <subcellularLocation>
        <location evidence="2 10">Cytoplasm</location>
    </subcellularLocation>
</comment>
<name>A0A3D8TNZ4_9LIST</name>
<dbReference type="NCBIfam" id="NF001484">
    <property type="entry name" value="PRK00331.1"/>
    <property type="match status" value="1"/>
</dbReference>
<dbReference type="InterPro" id="IPR046348">
    <property type="entry name" value="SIS_dom_sf"/>
</dbReference>
<dbReference type="PROSITE" id="PS51278">
    <property type="entry name" value="GATASE_TYPE_2"/>
    <property type="match status" value="1"/>
</dbReference>
<comment type="caution">
    <text evidence="13">The sequence shown here is derived from an EMBL/GenBank/DDBJ whole genome shotgun (WGS) entry which is preliminary data.</text>
</comment>
<comment type="subunit">
    <text evidence="10">Homodimer.</text>
</comment>
<evidence type="ECO:0000259" key="11">
    <source>
        <dbReference type="PROSITE" id="PS51278"/>
    </source>
</evidence>
<dbReference type="RefSeq" id="WP_115752833.1">
    <property type="nucleotide sequence ID" value="NZ_LARY01000002.1"/>
</dbReference>
<keyword evidence="6 10" id="KW-0032">Aminotransferase</keyword>
<dbReference type="NCBIfam" id="TIGR01135">
    <property type="entry name" value="glmS"/>
    <property type="match status" value="1"/>
</dbReference>
<dbReference type="Pfam" id="PF01380">
    <property type="entry name" value="SIS"/>
    <property type="match status" value="2"/>
</dbReference>
<dbReference type="EMBL" id="LARY01000002">
    <property type="protein sequence ID" value="RDX00598.1"/>
    <property type="molecule type" value="Genomic_DNA"/>
</dbReference>
<dbReference type="FunFam" id="3.40.50.10490:FF:000022">
    <property type="entry name" value="Glutamine--fructose-6-phosphate aminotransferase [isomerizing]"/>
    <property type="match status" value="1"/>
</dbReference>
<dbReference type="Gene3D" id="3.60.20.10">
    <property type="entry name" value="Glutamine Phosphoribosylpyrophosphate, subunit 1, domain 1"/>
    <property type="match status" value="1"/>
</dbReference>
<dbReference type="GO" id="GO:0006047">
    <property type="term" value="P:UDP-N-acetylglucosamine metabolic process"/>
    <property type="evidence" value="ECO:0007669"/>
    <property type="project" value="TreeGrafter"/>
</dbReference>
<dbReference type="GO" id="GO:0005975">
    <property type="term" value="P:carbohydrate metabolic process"/>
    <property type="evidence" value="ECO:0007669"/>
    <property type="project" value="UniProtKB-UniRule"/>
</dbReference>
<dbReference type="PANTHER" id="PTHR10937:SF0">
    <property type="entry name" value="GLUTAMINE--FRUCTOSE-6-PHOSPHATE TRANSAMINASE (ISOMERIZING)"/>
    <property type="match status" value="1"/>
</dbReference>
<dbReference type="InterPro" id="IPR017932">
    <property type="entry name" value="GATase_2_dom"/>
</dbReference>
<dbReference type="GO" id="GO:0006002">
    <property type="term" value="P:fructose 6-phosphate metabolic process"/>
    <property type="evidence" value="ECO:0007669"/>
    <property type="project" value="TreeGrafter"/>
</dbReference>
<feature type="domain" description="Glutamine amidotransferase type-2" evidence="11">
    <location>
        <begin position="2"/>
        <end position="217"/>
    </location>
</feature>
<comment type="catalytic activity">
    <reaction evidence="1 10">
        <text>D-fructose 6-phosphate + L-glutamine = D-glucosamine 6-phosphate + L-glutamate</text>
        <dbReference type="Rhea" id="RHEA:13237"/>
        <dbReference type="ChEBI" id="CHEBI:29985"/>
        <dbReference type="ChEBI" id="CHEBI:58359"/>
        <dbReference type="ChEBI" id="CHEBI:58725"/>
        <dbReference type="ChEBI" id="CHEBI:61527"/>
        <dbReference type="EC" id="2.6.1.16"/>
    </reaction>
</comment>
<evidence type="ECO:0000256" key="9">
    <source>
        <dbReference type="ARBA" id="ARBA00022962"/>
    </source>
</evidence>
<evidence type="ECO:0000313" key="14">
    <source>
        <dbReference type="Proteomes" id="UP000257055"/>
    </source>
</evidence>
<dbReference type="HAMAP" id="MF_00164">
    <property type="entry name" value="GlmS"/>
    <property type="match status" value="1"/>
</dbReference>
<evidence type="ECO:0000256" key="4">
    <source>
        <dbReference type="ARBA" id="ARBA00016090"/>
    </source>
</evidence>
<keyword evidence="8" id="KW-0677">Repeat</keyword>
<evidence type="ECO:0000256" key="10">
    <source>
        <dbReference type="HAMAP-Rule" id="MF_00164"/>
    </source>
</evidence>
<dbReference type="CDD" id="cd00714">
    <property type="entry name" value="GFAT"/>
    <property type="match status" value="1"/>
</dbReference>
<dbReference type="EC" id="2.6.1.16" evidence="3 10"/>
<feature type="active site" description="For Fru-6P isomerization activity" evidence="10">
    <location>
        <position position="597"/>
    </location>
</feature>
<feature type="domain" description="SIS" evidence="12">
    <location>
        <begin position="283"/>
        <end position="422"/>
    </location>
</feature>
<dbReference type="FunFam" id="3.40.50.10490:FF:000001">
    <property type="entry name" value="Glutamine--fructose-6-phosphate aminotransferase [isomerizing]"/>
    <property type="match status" value="1"/>
</dbReference>
<dbReference type="FunFam" id="3.60.20.10:FF:000006">
    <property type="entry name" value="Glutamine--fructose-6-phosphate aminotransferase [isomerizing]"/>
    <property type="match status" value="1"/>
</dbReference>
<dbReference type="Gene3D" id="3.40.50.10490">
    <property type="entry name" value="Glucose-6-phosphate isomerase like protein, domain 1"/>
    <property type="match status" value="2"/>
</dbReference>
<keyword evidence="5 10" id="KW-0963">Cytoplasm</keyword>
<feature type="initiator methionine" description="Removed" evidence="10">
    <location>
        <position position="1"/>
    </location>
</feature>
<dbReference type="SUPFAM" id="SSF53697">
    <property type="entry name" value="SIS domain"/>
    <property type="match status" value="1"/>
</dbReference>
<dbReference type="GO" id="GO:0097367">
    <property type="term" value="F:carbohydrate derivative binding"/>
    <property type="evidence" value="ECO:0007669"/>
    <property type="project" value="InterPro"/>
</dbReference>
<dbReference type="SUPFAM" id="SSF56235">
    <property type="entry name" value="N-terminal nucleophile aminohydrolases (Ntn hydrolases)"/>
    <property type="match status" value="1"/>
</dbReference>
<sequence>MCGIVGYIGRNNAKEILLNGLEKLEYRGYDSAGIALLDHEQLTVIKEKGRIADLRKKVGSEAFGEVGIGHTRWATHGKPSEENAHPHQSATGRFVIVHNGVIENYASLKETYLEGAQFKSDTDTEVIVQLIEKFAQEGMKTSEAMRKTLQLLHGSYAICVIDKTQPDTLFAAKNKSPLLIGVGTGFNVIASDAMAVLKETSEFIEIADEELVILSRDQIKIETLDGEEVERAPFTATIDASDIEKGTYPHYMLKEIDEQPAVMRRIIQSYQNEEGDISVDQAVLDEILASDRIYIIACGTSSHAGYVGKVLIERLAKIPVEVHISSEFGYNMPLLSEKPLFLFITQSGETADSRQVLVKVKEMGHRTLTLTNVPGSTLDREADQAMYLYAGPEIAVASTKAYTAQVAVLSILAVAAGRARGNEAANQFDIVSELGIAATAMEAMVSSKELVEHIAGEFLATTRNAFFIGRSVDYFVAMEAALKLKEISYIQTEGFASGELKHGTIALIEDETPVFALITQENINWNIRGNVNEVLARGANACVFAMEGLEQPGDQLILPHVHELLTPLVSVIPCQLLAYYAALHRDCDVDKPRNLAKSVTVE</sequence>
<gene>
    <name evidence="10" type="primary">glmS</name>
    <name evidence="13" type="ORF">UR08_06260</name>
</gene>
<feature type="active site" description="Nucleophile; for GATase activity" evidence="10">
    <location>
        <position position="2"/>
    </location>
</feature>
<dbReference type="Pfam" id="PF13522">
    <property type="entry name" value="GATase_6"/>
    <property type="match status" value="1"/>
</dbReference>
<protein>
    <recommendedName>
        <fullName evidence="4 10">Glutamine--fructose-6-phosphate aminotransferase [isomerizing]</fullName>
        <ecNumber evidence="3 10">2.6.1.16</ecNumber>
    </recommendedName>
    <alternativeName>
        <fullName evidence="10">D-fructose-6-phosphate amidotransferase</fullName>
    </alternativeName>
    <alternativeName>
        <fullName evidence="10">GFAT</fullName>
    </alternativeName>
    <alternativeName>
        <fullName evidence="10">Glucosamine-6-phosphate synthase</fullName>
    </alternativeName>
    <alternativeName>
        <fullName evidence="10">Hexosephosphate aminotransferase</fullName>
    </alternativeName>
    <alternativeName>
        <fullName evidence="10">L-glutamine--D-fructose-6-phosphate amidotransferase</fullName>
    </alternativeName>
</protein>
<evidence type="ECO:0000256" key="3">
    <source>
        <dbReference type="ARBA" id="ARBA00012916"/>
    </source>
</evidence>
<evidence type="ECO:0000256" key="7">
    <source>
        <dbReference type="ARBA" id="ARBA00022679"/>
    </source>
</evidence>
<dbReference type="InterPro" id="IPR005855">
    <property type="entry name" value="GFAT"/>
</dbReference>
<comment type="function">
    <text evidence="10">Catalyzes the first step in hexosamine metabolism, converting fructose-6P into glucosamine-6P using glutamine as a nitrogen source.</text>
</comment>
<evidence type="ECO:0000256" key="5">
    <source>
        <dbReference type="ARBA" id="ARBA00022490"/>
    </source>
</evidence>
<dbReference type="PROSITE" id="PS51464">
    <property type="entry name" value="SIS"/>
    <property type="match status" value="2"/>
</dbReference>
<evidence type="ECO:0000256" key="2">
    <source>
        <dbReference type="ARBA" id="ARBA00004496"/>
    </source>
</evidence>
<organism evidence="13 14">
    <name type="scientific">Listeria kieliensis</name>
    <dbReference type="NCBI Taxonomy" id="1621700"/>
    <lineage>
        <taxon>Bacteria</taxon>
        <taxon>Bacillati</taxon>
        <taxon>Bacillota</taxon>
        <taxon>Bacilli</taxon>
        <taxon>Bacillales</taxon>
        <taxon>Listeriaceae</taxon>
        <taxon>Listeria</taxon>
    </lineage>
</organism>
<evidence type="ECO:0000256" key="1">
    <source>
        <dbReference type="ARBA" id="ARBA00001031"/>
    </source>
</evidence>
<dbReference type="CDD" id="cd05008">
    <property type="entry name" value="SIS_GlmS_GlmD_1"/>
    <property type="match status" value="1"/>
</dbReference>
<evidence type="ECO:0000259" key="12">
    <source>
        <dbReference type="PROSITE" id="PS51464"/>
    </source>
</evidence>
<dbReference type="InterPro" id="IPR035466">
    <property type="entry name" value="GlmS/AgaS_SIS"/>
</dbReference>
<evidence type="ECO:0000256" key="8">
    <source>
        <dbReference type="ARBA" id="ARBA00022737"/>
    </source>
</evidence>
<keyword evidence="9" id="KW-0315">Glutamine amidotransferase</keyword>
<dbReference type="AlphaFoldDB" id="A0A3D8TNZ4"/>
<dbReference type="InterPro" id="IPR001347">
    <property type="entry name" value="SIS_dom"/>
</dbReference>
<dbReference type="Proteomes" id="UP000257055">
    <property type="component" value="Unassembled WGS sequence"/>
</dbReference>
<keyword evidence="7 10" id="KW-0808">Transferase</keyword>
<dbReference type="InterPro" id="IPR029055">
    <property type="entry name" value="Ntn_hydrolases_N"/>
</dbReference>
<dbReference type="GO" id="GO:0005829">
    <property type="term" value="C:cytosol"/>
    <property type="evidence" value="ECO:0007669"/>
    <property type="project" value="TreeGrafter"/>
</dbReference>
<proteinExistence type="inferred from homology"/>
<evidence type="ECO:0000256" key="6">
    <source>
        <dbReference type="ARBA" id="ARBA00022576"/>
    </source>
</evidence>
<feature type="domain" description="SIS" evidence="12">
    <location>
        <begin position="454"/>
        <end position="592"/>
    </location>
</feature>
<dbReference type="GO" id="GO:0006487">
    <property type="term" value="P:protein N-linked glycosylation"/>
    <property type="evidence" value="ECO:0007669"/>
    <property type="project" value="TreeGrafter"/>
</dbReference>
<reference evidence="14" key="1">
    <citation type="submission" date="2015-04" db="EMBL/GenBank/DDBJ databases">
        <authorList>
            <person name="Schardt J."/>
            <person name="Mueller-Herbst S."/>
            <person name="Scherer S."/>
            <person name="Huptas C."/>
        </authorList>
    </citation>
    <scope>NUCLEOTIDE SEQUENCE [LARGE SCALE GENOMIC DNA]</scope>
    <source>
        <strain evidence="14">Kiel-L1</strain>
    </source>
</reference>
<dbReference type="InterPro" id="IPR035490">
    <property type="entry name" value="GlmS/FrlB_SIS"/>
</dbReference>
<dbReference type="InterPro" id="IPR047084">
    <property type="entry name" value="GFAT_N"/>
</dbReference>